<dbReference type="Pfam" id="PF00892">
    <property type="entry name" value="EamA"/>
    <property type="match status" value="1"/>
</dbReference>
<evidence type="ECO:0000259" key="2">
    <source>
        <dbReference type="Pfam" id="PF00892"/>
    </source>
</evidence>
<evidence type="ECO:0000256" key="1">
    <source>
        <dbReference type="SAM" id="Phobius"/>
    </source>
</evidence>
<keyword evidence="1" id="KW-0472">Membrane</keyword>
<feature type="transmembrane region" description="Helical" evidence="1">
    <location>
        <begin position="182"/>
        <end position="203"/>
    </location>
</feature>
<feature type="transmembrane region" description="Helical" evidence="1">
    <location>
        <begin position="153"/>
        <end position="170"/>
    </location>
</feature>
<feature type="domain" description="EamA" evidence="2">
    <location>
        <begin position="154"/>
        <end position="286"/>
    </location>
</feature>
<dbReference type="GO" id="GO:0016020">
    <property type="term" value="C:membrane"/>
    <property type="evidence" value="ECO:0007669"/>
    <property type="project" value="InterPro"/>
</dbReference>
<feature type="transmembrane region" description="Helical" evidence="1">
    <location>
        <begin position="243"/>
        <end position="263"/>
    </location>
</feature>
<dbReference type="EMBL" id="MFTT01000024">
    <property type="protein sequence ID" value="OGI69499.1"/>
    <property type="molecule type" value="Genomic_DNA"/>
</dbReference>
<evidence type="ECO:0000313" key="4">
    <source>
        <dbReference type="Proteomes" id="UP000178059"/>
    </source>
</evidence>
<feature type="transmembrane region" description="Helical" evidence="1">
    <location>
        <begin position="67"/>
        <end position="89"/>
    </location>
</feature>
<evidence type="ECO:0000313" key="3">
    <source>
        <dbReference type="EMBL" id="OGI69499.1"/>
    </source>
</evidence>
<dbReference type="InterPro" id="IPR000620">
    <property type="entry name" value="EamA_dom"/>
</dbReference>
<comment type="caution">
    <text evidence="3">The sequence shown here is derived from an EMBL/GenBank/DDBJ whole genome shotgun (WGS) entry which is preliminary data.</text>
</comment>
<dbReference type="InterPro" id="IPR037185">
    <property type="entry name" value="EmrE-like"/>
</dbReference>
<feature type="transmembrane region" description="Helical" evidence="1">
    <location>
        <begin position="272"/>
        <end position="287"/>
    </location>
</feature>
<reference evidence="3 4" key="1">
    <citation type="journal article" date="2016" name="Nat. Commun.">
        <title>Thousands of microbial genomes shed light on interconnected biogeochemical processes in an aquifer system.</title>
        <authorList>
            <person name="Anantharaman K."/>
            <person name="Brown C.T."/>
            <person name="Hug L.A."/>
            <person name="Sharon I."/>
            <person name="Castelle C.J."/>
            <person name="Probst A.J."/>
            <person name="Thomas B.C."/>
            <person name="Singh A."/>
            <person name="Wilkins M.J."/>
            <person name="Karaoz U."/>
            <person name="Brodie E.L."/>
            <person name="Williams K.H."/>
            <person name="Hubbard S.S."/>
            <person name="Banfield J.F."/>
        </authorList>
    </citation>
    <scope>NUCLEOTIDE SEQUENCE [LARGE SCALE GENOMIC DNA]</scope>
</reference>
<dbReference type="AlphaFoldDB" id="A0A1F6VIT9"/>
<accession>A0A1F6VIT9</accession>
<sequence>MELFSSLSWFPFALAIPILFGIAMVFFKLPSLRGHSSYTAMFWANLFMAILAVAFFFNYAAGINTKLILLALAWGITFSSISLLQMYALKYVDTNALFPITTTLSLIGTIIVAFIFFSAKLTLFQYLGLILAIIIVFFFLYKGKKLQYSKWMIYIGSLIVGISILNKIFQKVAADSFDIRTFMIYQFIFAAIFSLFVFFFSHWKDYKKHIFSEGVFTGLLIGVPAFLGTYVMFIALIRGPFALITSMHSLYIIVTAVMASILFKEQLTKRKIFLMFLAILAIFLIRLG</sequence>
<feature type="transmembrane region" description="Helical" evidence="1">
    <location>
        <begin position="39"/>
        <end position="61"/>
    </location>
</feature>
<keyword evidence="1" id="KW-1133">Transmembrane helix</keyword>
<feature type="transmembrane region" description="Helical" evidence="1">
    <location>
        <begin position="6"/>
        <end position="27"/>
    </location>
</feature>
<feature type="transmembrane region" description="Helical" evidence="1">
    <location>
        <begin position="123"/>
        <end position="141"/>
    </location>
</feature>
<dbReference type="STRING" id="1801743.A2824_03470"/>
<dbReference type="SUPFAM" id="SSF103481">
    <property type="entry name" value="Multidrug resistance efflux transporter EmrE"/>
    <property type="match status" value="1"/>
</dbReference>
<protein>
    <recommendedName>
        <fullName evidence="2">EamA domain-containing protein</fullName>
    </recommendedName>
</protein>
<gene>
    <name evidence="3" type="ORF">A2824_03470</name>
</gene>
<feature type="transmembrane region" description="Helical" evidence="1">
    <location>
        <begin position="96"/>
        <end position="117"/>
    </location>
</feature>
<organism evidence="3 4">
    <name type="scientific">Candidatus Nomurabacteria bacterium RIFCSPHIGHO2_01_FULL_42_16</name>
    <dbReference type="NCBI Taxonomy" id="1801743"/>
    <lineage>
        <taxon>Bacteria</taxon>
        <taxon>Candidatus Nomuraibacteriota</taxon>
    </lineage>
</organism>
<dbReference type="Proteomes" id="UP000178059">
    <property type="component" value="Unassembled WGS sequence"/>
</dbReference>
<name>A0A1F6VIT9_9BACT</name>
<dbReference type="Gene3D" id="1.10.3730.20">
    <property type="match status" value="1"/>
</dbReference>
<proteinExistence type="predicted"/>
<feature type="transmembrane region" description="Helical" evidence="1">
    <location>
        <begin position="215"/>
        <end position="237"/>
    </location>
</feature>
<keyword evidence="1" id="KW-0812">Transmembrane</keyword>